<reference evidence="2 3" key="1">
    <citation type="submission" date="2019-11" db="EMBL/GenBank/DDBJ databases">
        <title>Bacillus lacus genome.</title>
        <authorList>
            <person name="Allen C.J."/>
            <person name="Newman J.D."/>
        </authorList>
    </citation>
    <scope>NUCLEOTIDE SEQUENCE [LARGE SCALE GENOMIC DNA]</scope>
    <source>
        <strain evidence="2 3">KCTC 33946</strain>
    </source>
</reference>
<evidence type="ECO:0000313" key="3">
    <source>
        <dbReference type="Proteomes" id="UP000448867"/>
    </source>
</evidence>
<name>A0A7X2LXL7_9BACI</name>
<keyword evidence="1" id="KW-0812">Transmembrane</keyword>
<dbReference type="AlphaFoldDB" id="A0A7X2LXL7"/>
<organism evidence="2 3">
    <name type="scientific">Metabacillus lacus</name>
    <dbReference type="NCBI Taxonomy" id="1983721"/>
    <lineage>
        <taxon>Bacteria</taxon>
        <taxon>Bacillati</taxon>
        <taxon>Bacillota</taxon>
        <taxon>Bacilli</taxon>
        <taxon>Bacillales</taxon>
        <taxon>Bacillaceae</taxon>
        <taxon>Metabacillus</taxon>
    </lineage>
</organism>
<evidence type="ECO:0000256" key="1">
    <source>
        <dbReference type="SAM" id="Phobius"/>
    </source>
</evidence>
<proteinExistence type="predicted"/>
<evidence type="ECO:0000313" key="2">
    <source>
        <dbReference type="EMBL" id="MRX72695.1"/>
    </source>
</evidence>
<dbReference type="NCBIfam" id="TIGR01218">
    <property type="entry name" value="Gpos_tandem_5TM"/>
    <property type="match status" value="1"/>
</dbReference>
<dbReference type="Pfam" id="PF04276">
    <property type="entry name" value="DUF443"/>
    <property type="match status" value="1"/>
</dbReference>
<dbReference type="OrthoDB" id="2940308at2"/>
<accession>A0A7X2LXL7</accession>
<dbReference type="InterPro" id="IPR005915">
    <property type="entry name" value="Tandem_5TM"/>
</dbReference>
<feature type="transmembrane region" description="Helical" evidence="1">
    <location>
        <begin position="34"/>
        <end position="52"/>
    </location>
</feature>
<comment type="caution">
    <text evidence="2">The sequence shown here is derived from an EMBL/GenBank/DDBJ whole genome shotgun (WGS) entry which is preliminary data.</text>
</comment>
<protein>
    <submittedName>
        <fullName evidence="2">DUF443 family protein</fullName>
    </submittedName>
</protein>
<keyword evidence="1" id="KW-0472">Membrane</keyword>
<dbReference type="Proteomes" id="UP000448867">
    <property type="component" value="Unassembled WGS sequence"/>
</dbReference>
<keyword evidence="1" id="KW-1133">Transmembrane helix</keyword>
<gene>
    <name evidence="2" type="ORF">GJU40_11100</name>
</gene>
<sequence>MGNSMKCEVQVTKTLRYRLLKIEGQTYILNMSQFIWNIVFPFLIWILPQTIYKVDGEELNRKLNIPAVSKKRKM</sequence>
<dbReference type="EMBL" id="WKKI01000019">
    <property type="protein sequence ID" value="MRX72695.1"/>
    <property type="molecule type" value="Genomic_DNA"/>
</dbReference>
<keyword evidence="3" id="KW-1185">Reference proteome</keyword>